<evidence type="ECO:0000313" key="1">
    <source>
        <dbReference type="EMBL" id="ERT44380.1"/>
    </source>
</evidence>
<dbReference type="Proteomes" id="UP000017126">
    <property type="component" value="Unassembled WGS sequence"/>
</dbReference>
<sequence>MTLQEHQRLMQELNQEYHKDVKPELLGNQWRERQKKWREIKKDQLTMRVANW</sequence>
<evidence type="ECO:0000313" key="2">
    <source>
        <dbReference type="Proteomes" id="UP000017126"/>
    </source>
</evidence>
<evidence type="ECO:0008006" key="3">
    <source>
        <dbReference type="Google" id="ProtNLM"/>
    </source>
</evidence>
<name>A0AAV3KYY1_ENTFC</name>
<gene>
    <name evidence="1" type="ORF">O991_03416</name>
</gene>
<dbReference type="EMBL" id="AXOL01000110">
    <property type="protein sequence ID" value="ERT44380.1"/>
    <property type="molecule type" value="Genomic_DNA"/>
</dbReference>
<reference evidence="1 2" key="1">
    <citation type="submission" date="2013-09" db="EMBL/GenBank/DDBJ databases">
        <title>The Genome Sequence of Enterococcus faecium 10/96A.</title>
        <authorList>
            <consortium name="The Broad Institute Genome Sequencing Platform"/>
            <consortium name="The Broad Institute Genome Sequencing Center for Infectious Disease"/>
            <person name="Earl A.M."/>
            <person name="Gilmore M.S."/>
            <person name="Lebreton F."/>
            <person name="Courvalin P."/>
            <person name="Walker B."/>
            <person name="Young S.K."/>
            <person name="Zeng Q."/>
            <person name="Gargeya S."/>
            <person name="Fitzgerald M."/>
            <person name="Haas B."/>
            <person name="Abouelleil A."/>
            <person name="Alvarado L."/>
            <person name="Arachchi H.M."/>
            <person name="Berlin A.M."/>
            <person name="Chapman S.B."/>
            <person name="Dewar J."/>
            <person name="Goldberg J."/>
            <person name="Griggs A."/>
            <person name="Gujja S."/>
            <person name="Hansen M."/>
            <person name="Howarth C."/>
            <person name="Imamovic A."/>
            <person name="Larimer J."/>
            <person name="McCowan C."/>
            <person name="Murphy C."/>
            <person name="Neiman D."/>
            <person name="Pearson M."/>
            <person name="Priest M."/>
            <person name="Roberts A."/>
            <person name="Saif S."/>
            <person name="Shea T."/>
            <person name="Sisk P."/>
            <person name="Sykes S."/>
            <person name="Wortman J."/>
            <person name="Nusbaum C."/>
            <person name="Birren B."/>
        </authorList>
    </citation>
    <scope>NUCLEOTIDE SEQUENCE [LARGE SCALE GENOMIC DNA]</scope>
    <source>
        <strain evidence="1 2">10/96A</strain>
    </source>
</reference>
<comment type="caution">
    <text evidence="1">The sequence shown here is derived from an EMBL/GenBank/DDBJ whole genome shotgun (WGS) entry which is preliminary data.</text>
</comment>
<dbReference type="RefSeq" id="WP_002299329.1">
    <property type="nucleotide sequence ID" value="NZ_KI518313.1"/>
</dbReference>
<organism evidence="1 2">
    <name type="scientific">Enterococcus faecium 10/96A</name>
    <dbReference type="NCBI Taxonomy" id="1391465"/>
    <lineage>
        <taxon>Bacteria</taxon>
        <taxon>Bacillati</taxon>
        <taxon>Bacillota</taxon>
        <taxon>Bacilli</taxon>
        <taxon>Lactobacillales</taxon>
        <taxon>Enterococcaceae</taxon>
        <taxon>Enterococcus</taxon>
    </lineage>
</organism>
<accession>A0AAV3KYY1</accession>
<proteinExistence type="predicted"/>
<dbReference type="AlphaFoldDB" id="A0AAV3KYY1"/>
<protein>
    <recommendedName>
        <fullName evidence="3">Phage protein</fullName>
    </recommendedName>
</protein>